<organism evidence="5">
    <name type="scientific">Echinostoma caproni</name>
    <dbReference type="NCBI Taxonomy" id="27848"/>
    <lineage>
        <taxon>Eukaryota</taxon>
        <taxon>Metazoa</taxon>
        <taxon>Spiralia</taxon>
        <taxon>Lophotrochozoa</taxon>
        <taxon>Platyhelminthes</taxon>
        <taxon>Trematoda</taxon>
        <taxon>Digenea</taxon>
        <taxon>Plagiorchiida</taxon>
        <taxon>Echinostomata</taxon>
        <taxon>Echinostomatoidea</taxon>
        <taxon>Echinostomatidae</taxon>
        <taxon>Echinostoma</taxon>
    </lineage>
</organism>
<dbReference type="OrthoDB" id="6280617at2759"/>
<dbReference type="SUPFAM" id="SSF54928">
    <property type="entry name" value="RNA-binding domain, RBD"/>
    <property type="match status" value="1"/>
</dbReference>
<evidence type="ECO:0000256" key="1">
    <source>
        <dbReference type="PROSITE-ProRule" id="PRU00176"/>
    </source>
</evidence>
<evidence type="ECO:0000313" key="5">
    <source>
        <dbReference type="WBParaSite" id="ECPE_0001284001-mRNA-1"/>
    </source>
</evidence>
<sequence length="129" mass="15006">MYCRESIDSRYCIVLRFRASVFIRRDEVIPFQIAQYFTDLAFGLLRWLHFNPSVRILYVRNLMLHTTEEALKEHFNRAIGACDAVERVKKIRDYAFVHFRDRIQAAAALHQLDGKMYLTFGGAEGTGTG</sequence>
<dbReference type="InterPro" id="IPR012677">
    <property type="entry name" value="Nucleotide-bd_a/b_plait_sf"/>
</dbReference>
<gene>
    <name evidence="3" type="ORF">ECPE_LOCUS12803</name>
</gene>
<dbReference type="InterPro" id="IPR035979">
    <property type="entry name" value="RBD_domain_sf"/>
</dbReference>
<protein>
    <submittedName>
        <fullName evidence="5">RRM domain-containing protein</fullName>
    </submittedName>
</protein>
<evidence type="ECO:0000313" key="3">
    <source>
        <dbReference type="EMBL" id="VDP90075.1"/>
    </source>
</evidence>
<dbReference type="SMART" id="SM00360">
    <property type="entry name" value="RRM"/>
    <property type="match status" value="1"/>
</dbReference>
<feature type="domain" description="RRM" evidence="2">
    <location>
        <begin position="55"/>
        <end position="129"/>
    </location>
</feature>
<keyword evidence="1" id="KW-0694">RNA-binding</keyword>
<accession>A0A183B0R8</accession>
<dbReference type="AlphaFoldDB" id="A0A183B0R8"/>
<dbReference type="Gene3D" id="3.30.70.330">
    <property type="match status" value="1"/>
</dbReference>
<proteinExistence type="predicted"/>
<dbReference type="EMBL" id="UZAN01053644">
    <property type="protein sequence ID" value="VDP90075.1"/>
    <property type="molecule type" value="Genomic_DNA"/>
</dbReference>
<dbReference type="Proteomes" id="UP000272942">
    <property type="component" value="Unassembled WGS sequence"/>
</dbReference>
<dbReference type="InterPro" id="IPR000504">
    <property type="entry name" value="RRM_dom"/>
</dbReference>
<evidence type="ECO:0000313" key="4">
    <source>
        <dbReference type="Proteomes" id="UP000272942"/>
    </source>
</evidence>
<dbReference type="GO" id="GO:0003723">
    <property type="term" value="F:RNA binding"/>
    <property type="evidence" value="ECO:0007669"/>
    <property type="project" value="UniProtKB-UniRule"/>
</dbReference>
<dbReference type="WBParaSite" id="ECPE_0001284001-mRNA-1">
    <property type="protein sequence ID" value="ECPE_0001284001-mRNA-1"/>
    <property type="gene ID" value="ECPE_0001284001"/>
</dbReference>
<reference evidence="5" key="1">
    <citation type="submission" date="2016-06" db="UniProtKB">
        <authorList>
            <consortium name="WormBaseParasite"/>
        </authorList>
    </citation>
    <scope>IDENTIFICATION</scope>
</reference>
<evidence type="ECO:0000259" key="2">
    <source>
        <dbReference type="PROSITE" id="PS50102"/>
    </source>
</evidence>
<dbReference type="PROSITE" id="PS50102">
    <property type="entry name" value="RRM"/>
    <property type="match status" value="1"/>
</dbReference>
<dbReference type="Pfam" id="PF00076">
    <property type="entry name" value="RRM_1"/>
    <property type="match status" value="1"/>
</dbReference>
<name>A0A183B0R8_9TREM</name>
<keyword evidence="4" id="KW-1185">Reference proteome</keyword>
<reference evidence="3 4" key="2">
    <citation type="submission" date="2018-11" db="EMBL/GenBank/DDBJ databases">
        <authorList>
            <consortium name="Pathogen Informatics"/>
        </authorList>
    </citation>
    <scope>NUCLEOTIDE SEQUENCE [LARGE SCALE GENOMIC DNA]</scope>
    <source>
        <strain evidence="3 4">Egypt</strain>
    </source>
</reference>